<evidence type="ECO:0008006" key="3">
    <source>
        <dbReference type="Google" id="ProtNLM"/>
    </source>
</evidence>
<proteinExistence type="predicted"/>
<dbReference type="AlphaFoldDB" id="A0A4R1H730"/>
<evidence type="ECO:0000313" key="1">
    <source>
        <dbReference type="EMBL" id="TCK16978.1"/>
    </source>
</evidence>
<dbReference type="EMBL" id="SMFX01000001">
    <property type="protein sequence ID" value="TCK16978.1"/>
    <property type="molecule type" value="Genomic_DNA"/>
</dbReference>
<name>A0A4R1H730_9GAMM</name>
<gene>
    <name evidence="1" type="ORF">DFR30_0198</name>
</gene>
<protein>
    <recommendedName>
        <fullName evidence="3">EVE domain-containing protein</fullName>
    </recommendedName>
</protein>
<dbReference type="RefSeq" id="WP_132970899.1">
    <property type="nucleotide sequence ID" value="NZ_SMFX01000001.1"/>
</dbReference>
<sequence>MASKYFTQYWTNDQWKLETDHANRGYTALDHTAGNQFRKAGVGIGDVIFVVTVKKGQLFLGGKIVVTKLCSQSEAENLFKTDFGLYQANEHLIGSKNPDRFRPTLKVPVKIVEALYFESSDGPKPLKFKSQGVLDQQTLRGVRRLTPRSAEELSKLL</sequence>
<reference evidence="1 2" key="1">
    <citation type="submission" date="2019-03" db="EMBL/GenBank/DDBJ databases">
        <title>Genomic Encyclopedia of Type Strains, Phase IV (KMG-IV): sequencing the most valuable type-strain genomes for metagenomic binning, comparative biology and taxonomic classification.</title>
        <authorList>
            <person name="Goeker M."/>
        </authorList>
    </citation>
    <scope>NUCLEOTIDE SEQUENCE [LARGE SCALE GENOMIC DNA]</scope>
    <source>
        <strain evidence="1 2">DSM 19610</strain>
    </source>
</reference>
<comment type="caution">
    <text evidence="1">The sequence shown here is derived from an EMBL/GenBank/DDBJ whole genome shotgun (WGS) entry which is preliminary data.</text>
</comment>
<accession>A0A4R1H730</accession>
<organism evidence="1 2">
    <name type="scientific">Thiogranum longum</name>
    <dbReference type="NCBI Taxonomy" id="1537524"/>
    <lineage>
        <taxon>Bacteria</taxon>
        <taxon>Pseudomonadati</taxon>
        <taxon>Pseudomonadota</taxon>
        <taxon>Gammaproteobacteria</taxon>
        <taxon>Chromatiales</taxon>
        <taxon>Ectothiorhodospiraceae</taxon>
        <taxon>Thiogranum</taxon>
    </lineage>
</organism>
<evidence type="ECO:0000313" key="2">
    <source>
        <dbReference type="Proteomes" id="UP000295707"/>
    </source>
</evidence>
<dbReference type="Proteomes" id="UP000295707">
    <property type="component" value="Unassembled WGS sequence"/>
</dbReference>
<keyword evidence="2" id="KW-1185">Reference proteome</keyword>